<keyword evidence="3" id="KW-1185">Reference proteome</keyword>
<reference evidence="2" key="1">
    <citation type="journal article" date="2014" name="Int. J. Syst. Evol. Microbiol.">
        <title>Complete genome sequence of Corynebacterium casei LMG S-19264T (=DSM 44701T), isolated from a smear-ripened cheese.</title>
        <authorList>
            <consortium name="US DOE Joint Genome Institute (JGI-PGF)"/>
            <person name="Walter F."/>
            <person name="Albersmeier A."/>
            <person name="Kalinowski J."/>
            <person name="Ruckert C."/>
        </authorList>
    </citation>
    <scope>NUCLEOTIDE SEQUENCE</scope>
    <source>
        <strain evidence="2">CGMCC 4.7272</strain>
    </source>
</reference>
<accession>A0A917LCJ7</accession>
<evidence type="ECO:0000313" key="3">
    <source>
        <dbReference type="Proteomes" id="UP000625682"/>
    </source>
</evidence>
<sequence>MREEQQEDAGAEGERGGERAERAGQYLGDGVHPAVPEAREDSRGDVDQTHERTGPGDDGGDGLGTRTAQYAPYSACSSRNLARHFPIYPDRHRIP</sequence>
<proteinExistence type="predicted"/>
<evidence type="ECO:0000313" key="2">
    <source>
        <dbReference type="EMBL" id="GGJ54933.1"/>
    </source>
</evidence>
<feature type="region of interest" description="Disordered" evidence="1">
    <location>
        <begin position="1"/>
        <end position="95"/>
    </location>
</feature>
<dbReference type="AlphaFoldDB" id="A0A917LCJ7"/>
<dbReference type="EMBL" id="BMMU01000024">
    <property type="protein sequence ID" value="GGJ54933.1"/>
    <property type="molecule type" value="Genomic_DNA"/>
</dbReference>
<feature type="compositionally biased region" description="Basic and acidic residues" evidence="1">
    <location>
        <begin position="37"/>
        <end position="55"/>
    </location>
</feature>
<name>A0A917LCJ7_9ACTN</name>
<protein>
    <submittedName>
        <fullName evidence="2">Uncharacterized protein</fullName>
    </submittedName>
</protein>
<dbReference type="Proteomes" id="UP000625682">
    <property type="component" value="Unassembled WGS sequence"/>
</dbReference>
<reference evidence="2" key="2">
    <citation type="submission" date="2020-09" db="EMBL/GenBank/DDBJ databases">
        <authorList>
            <person name="Sun Q."/>
            <person name="Zhou Y."/>
        </authorList>
    </citation>
    <scope>NUCLEOTIDE SEQUENCE</scope>
    <source>
        <strain evidence="2">CGMCC 4.7272</strain>
    </source>
</reference>
<feature type="compositionally biased region" description="Basic and acidic residues" evidence="1">
    <location>
        <begin position="12"/>
        <end position="22"/>
    </location>
</feature>
<comment type="caution">
    <text evidence="2">The sequence shown here is derived from an EMBL/GenBank/DDBJ whole genome shotgun (WGS) entry which is preliminary data.</text>
</comment>
<organism evidence="2 3">
    <name type="scientific">Streptomyces lacrimifluminis</name>
    <dbReference type="NCBI Taxonomy" id="1500077"/>
    <lineage>
        <taxon>Bacteria</taxon>
        <taxon>Bacillati</taxon>
        <taxon>Actinomycetota</taxon>
        <taxon>Actinomycetes</taxon>
        <taxon>Kitasatosporales</taxon>
        <taxon>Streptomycetaceae</taxon>
        <taxon>Streptomyces</taxon>
    </lineage>
</organism>
<evidence type="ECO:0000256" key="1">
    <source>
        <dbReference type="SAM" id="MobiDB-lite"/>
    </source>
</evidence>
<gene>
    <name evidence="2" type="ORF">GCM10012282_60150</name>
</gene>
<feature type="compositionally biased region" description="Acidic residues" evidence="1">
    <location>
        <begin position="1"/>
        <end position="11"/>
    </location>
</feature>